<dbReference type="InterPro" id="IPR036047">
    <property type="entry name" value="F-box-like_dom_sf"/>
</dbReference>
<gene>
    <name evidence="1" type="ORF">BDZ85DRAFT_268617</name>
</gene>
<dbReference type="AlphaFoldDB" id="A0A6A6G1R4"/>
<name>A0A6A6G1R4_9PEZI</name>
<evidence type="ECO:0000313" key="1">
    <source>
        <dbReference type="EMBL" id="KAF2219543.1"/>
    </source>
</evidence>
<dbReference type="EMBL" id="ML992516">
    <property type="protein sequence ID" value="KAF2219543.1"/>
    <property type="molecule type" value="Genomic_DNA"/>
</dbReference>
<evidence type="ECO:0008006" key="3">
    <source>
        <dbReference type="Google" id="ProtNLM"/>
    </source>
</evidence>
<dbReference type="SUPFAM" id="SSF81383">
    <property type="entry name" value="F-box domain"/>
    <property type="match status" value="1"/>
</dbReference>
<proteinExistence type="predicted"/>
<dbReference type="Proteomes" id="UP000799538">
    <property type="component" value="Unassembled WGS sequence"/>
</dbReference>
<organism evidence="1 2">
    <name type="scientific">Elsinoe ampelina</name>
    <dbReference type="NCBI Taxonomy" id="302913"/>
    <lineage>
        <taxon>Eukaryota</taxon>
        <taxon>Fungi</taxon>
        <taxon>Dikarya</taxon>
        <taxon>Ascomycota</taxon>
        <taxon>Pezizomycotina</taxon>
        <taxon>Dothideomycetes</taxon>
        <taxon>Dothideomycetidae</taxon>
        <taxon>Myriangiales</taxon>
        <taxon>Elsinoaceae</taxon>
        <taxon>Elsinoe</taxon>
    </lineage>
</organism>
<dbReference type="OrthoDB" id="3800738at2759"/>
<evidence type="ECO:0000313" key="2">
    <source>
        <dbReference type="Proteomes" id="UP000799538"/>
    </source>
</evidence>
<reference evidence="2" key="1">
    <citation type="journal article" date="2020" name="Stud. Mycol.">
        <title>101 Dothideomycetes genomes: A test case for predicting lifestyles and emergence of pathogens.</title>
        <authorList>
            <person name="Haridas S."/>
            <person name="Albert R."/>
            <person name="Binder M."/>
            <person name="Bloem J."/>
            <person name="LaButti K."/>
            <person name="Salamov A."/>
            <person name="Andreopoulos B."/>
            <person name="Baker S."/>
            <person name="Barry K."/>
            <person name="Bills G."/>
            <person name="Bluhm B."/>
            <person name="Cannon C."/>
            <person name="Castanera R."/>
            <person name="Culley D."/>
            <person name="Daum C."/>
            <person name="Ezra D."/>
            <person name="Gonzalez J."/>
            <person name="Henrissat B."/>
            <person name="Kuo A."/>
            <person name="Liang C."/>
            <person name="Lipzen A."/>
            <person name="Lutzoni F."/>
            <person name="Magnuson J."/>
            <person name="Mondo S."/>
            <person name="Nolan M."/>
            <person name="Ohm R."/>
            <person name="Pangilinan J."/>
            <person name="Park H.-J."/>
            <person name="Ramirez L."/>
            <person name="Alfaro M."/>
            <person name="Sun H."/>
            <person name="Tritt A."/>
            <person name="Yoshinaga Y."/>
            <person name="Zwiers L.-H."/>
            <person name="Turgeon B."/>
            <person name="Goodwin S."/>
            <person name="Spatafora J."/>
            <person name="Crous P."/>
            <person name="Grigoriev I."/>
        </authorList>
    </citation>
    <scope>NUCLEOTIDE SEQUENCE [LARGE SCALE GENOMIC DNA]</scope>
    <source>
        <strain evidence="2">CECT 20119</strain>
    </source>
</reference>
<dbReference type="Gene3D" id="1.20.1280.50">
    <property type="match status" value="1"/>
</dbReference>
<protein>
    <recommendedName>
        <fullName evidence="3">F-box domain-containing protein</fullName>
    </recommendedName>
</protein>
<accession>A0A6A6G1R4</accession>
<sequence length="252" mass="28985">MERQFTQTHNVLSNPYLLEMVLVALLMRDLMRASQVSKDWNRLVKRSHQLQRQLLLRADKSDQQVIIMFEPESCGLCYAALVLPPESLLNTSTETSRSPNPMFVTDSIPSCNPEYHDELLPEGIAFHQMMRSSAPEASWRHMYISQPPPQSATISLYYNVWSSFKIEARFEVVAKDGITFGDIAAEFAATSEAQELEEWLRDESSNDTRDDLRETFRILADDTYFLNPWLMDIEGAECGCGRQNRSQLSRYT</sequence>
<keyword evidence="2" id="KW-1185">Reference proteome</keyword>